<dbReference type="PANTHER" id="PTHR40062:SF1">
    <property type="entry name" value="GLOBAL TRANSCRIPTIONAL REGULATOR CODY"/>
    <property type="match status" value="1"/>
</dbReference>
<keyword evidence="5" id="KW-0804">Transcription</keyword>
<evidence type="ECO:0000256" key="6">
    <source>
        <dbReference type="ARBA" id="ARBA00034538"/>
    </source>
</evidence>
<dbReference type="SUPFAM" id="SSF55781">
    <property type="entry name" value="GAF domain-like"/>
    <property type="match status" value="1"/>
</dbReference>
<protein>
    <recommendedName>
        <fullName evidence="6">Global transcriptional regulator CodY</fullName>
    </recommendedName>
</protein>
<keyword evidence="4" id="KW-0238">DNA-binding</keyword>
<dbReference type="Gene3D" id="3.30.450.40">
    <property type="match status" value="1"/>
</dbReference>
<sequence length="296" mass="33155">MKRSYAKEKLPEGLNGAVDNDEMHELLEKTRQVGRAMQGRREGTRPDYNKLARLLCEFSTANVYVLSREGQILGYAWVNEYHSEAIASFIEQGYMPESFVERLSQQRETVLSKADGALFDDQAENAADKTALYVPIYGASERLGTLVLARFASNFSTQDLVLAEYLATLVGIEILHDRSRQIEELARERLVVNMAMKALSYSEIDAINHIITRLKELSAEKNAGFRKENTECEGVVIASKIADHVGVTRSVIVNALRKLESAGIIESRSLGMKGTFIKVLSPLFVEELASKFKRTE</sequence>
<dbReference type="Pfam" id="PF06018">
    <property type="entry name" value="CodY"/>
    <property type="match status" value="1"/>
</dbReference>
<accession>A0A6L5YAT9</accession>
<dbReference type="Gene3D" id="1.10.10.10">
    <property type="entry name" value="Winged helix-like DNA-binding domain superfamily/Winged helix DNA-binding domain"/>
    <property type="match status" value="1"/>
</dbReference>
<dbReference type="AlphaFoldDB" id="A0A6L5YAT9"/>
<comment type="caution">
    <text evidence="9">The sequence shown here is derived from an EMBL/GenBank/DDBJ whole genome shotgun (WGS) entry which is preliminary data.</text>
</comment>
<dbReference type="GO" id="GO:0045892">
    <property type="term" value="P:negative regulation of DNA-templated transcription"/>
    <property type="evidence" value="ECO:0007669"/>
    <property type="project" value="InterPro"/>
</dbReference>
<dbReference type="InterPro" id="IPR010312">
    <property type="entry name" value="Transc_reg_CodY_N"/>
</dbReference>
<dbReference type="GO" id="GO:0003700">
    <property type="term" value="F:DNA-binding transcription factor activity"/>
    <property type="evidence" value="ECO:0007669"/>
    <property type="project" value="InterPro"/>
</dbReference>
<feature type="domain" description="Global transcriptional regulator CodY N-terminal" evidence="7">
    <location>
        <begin position="25"/>
        <end position="197"/>
    </location>
</feature>
<evidence type="ECO:0000256" key="3">
    <source>
        <dbReference type="ARBA" id="ARBA00023015"/>
    </source>
</evidence>
<keyword evidence="3" id="KW-0805">Transcription regulation</keyword>
<dbReference type="InterPro" id="IPR013198">
    <property type="entry name" value="GTP_trans_reg_CodY_C"/>
</dbReference>
<evidence type="ECO:0000256" key="4">
    <source>
        <dbReference type="ARBA" id="ARBA00023125"/>
    </source>
</evidence>
<evidence type="ECO:0000256" key="2">
    <source>
        <dbReference type="ARBA" id="ARBA00022491"/>
    </source>
</evidence>
<dbReference type="InterPro" id="IPR036390">
    <property type="entry name" value="WH_DNA-bd_sf"/>
</dbReference>
<reference evidence="9 10" key="1">
    <citation type="submission" date="2019-08" db="EMBL/GenBank/DDBJ databases">
        <title>In-depth cultivation of the pig gut microbiome towards novel bacterial diversity and tailored functional studies.</title>
        <authorList>
            <person name="Wylensek D."/>
            <person name="Hitch T.C.A."/>
            <person name="Clavel T."/>
        </authorList>
    </citation>
    <scope>NUCLEOTIDE SEQUENCE [LARGE SCALE GENOMIC DNA]</scope>
    <source>
        <strain evidence="9 10">SM-530-WT-4B</strain>
    </source>
</reference>
<dbReference type="GO" id="GO:0005525">
    <property type="term" value="F:GTP binding"/>
    <property type="evidence" value="ECO:0007669"/>
    <property type="project" value="InterPro"/>
</dbReference>
<feature type="domain" description="Global transcriptional regulator CodY C-terminal" evidence="8">
    <location>
        <begin position="233"/>
        <end position="289"/>
    </location>
</feature>
<evidence type="ECO:0000259" key="8">
    <source>
        <dbReference type="Pfam" id="PF08222"/>
    </source>
</evidence>
<keyword evidence="10" id="KW-1185">Reference proteome</keyword>
<evidence type="ECO:0000313" key="10">
    <source>
        <dbReference type="Proteomes" id="UP000473699"/>
    </source>
</evidence>
<evidence type="ECO:0000259" key="7">
    <source>
        <dbReference type="Pfam" id="PF06018"/>
    </source>
</evidence>
<keyword evidence="2" id="KW-0678">Repressor</keyword>
<organism evidence="9 10">
    <name type="scientific">Pyramidobacter porci</name>
    <dbReference type="NCBI Taxonomy" id="2605789"/>
    <lineage>
        <taxon>Bacteria</taxon>
        <taxon>Thermotogati</taxon>
        <taxon>Synergistota</taxon>
        <taxon>Synergistia</taxon>
        <taxon>Synergistales</taxon>
        <taxon>Dethiosulfovibrionaceae</taxon>
        <taxon>Pyramidobacter</taxon>
    </lineage>
</organism>
<evidence type="ECO:0000256" key="5">
    <source>
        <dbReference type="ARBA" id="ARBA00023163"/>
    </source>
</evidence>
<dbReference type="InterPro" id="IPR014154">
    <property type="entry name" value="CodY"/>
</dbReference>
<dbReference type="EMBL" id="VUNH01000001">
    <property type="protein sequence ID" value="MST54587.1"/>
    <property type="molecule type" value="Genomic_DNA"/>
</dbReference>
<dbReference type="GO" id="GO:0003677">
    <property type="term" value="F:DNA binding"/>
    <property type="evidence" value="ECO:0007669"/>
    <property type="project" value="UniProtKB-KW"/>
</dbReference>
<gene>
    <name evidence="9" type="primary">codY</name>
    <name evidence="9" type="ORF">FYJ74_00750</name>
</gene>
<dbReference type="SUPFAM" id="SSF46785">
    <property type="entry name" value="Winged helix' DNA-binding domain"/>
    <property type="match status" value="1"/>
</dbReference>
<dbReference type="PIRSF" id="PIRSF011572">
    <property type="entry name" value="GTP_sensing_CodY"/>
    <property type="match status" value="1"/>
</dbReference>
<dbReference type="PANTHER" id="PTHR40062">
    <property type="entry name" value="GTP-SENSING TRANSCRIPTIONAL PLEIOTROPIC REPRESSOR CODY"/>
    <property type="match status" value="1"/>
</dbReference>
<dbReference type="RefSeq" id="WP_154527721.1">
    <property type="nucleotide sequence ID" value="NZ_JAXDZJ010000085.1"/>
</dbReference>
<name>A0A6L5YAT9_9BACT</name>
<dbReference type="Proteomes" id="UP000473699">
    <property type="component" value="Unassembled WGS sequence"/>
</dbReference>
<dbReference type="Pfam" id="PF08222">
    <property type="entry name" value="HTH_CodY"/>
    <property type="match status" value="1"/>
</dbReference>
<dbReference type="InterPro" id="IPR029016">
    <property type="entry name" value="GAF-like_dom_sf"/>
</dbReference>
<dbReference type="InterPro" id="IPR036388">
    <property type="entry name" value="WH-like_DNA-bd_sf"/>
</dbReference>
<dbReference type="NCBIfam" id="NF003170">
    <property type="entry name" value="PRK04158.1"/>
    <property type="match status" value="1"/>
</dbReference>
<proteinExistence type="predicted"/>
<evidence type="ECO:0000256" key="1">
    <source>
        <dbReference type="ARBA" id="ARBA00022490"/>
    </source>
</evidence>
<evidence type="ECO:0000313" key="9">
    <source>
        <dbReference type="EMBL" id="MST54587.1"/>
    </source>
</evidence>
<keyword evidence="1" id="KW-0963">Cytoplasm</keyword>